<feature type="transmembrane region" description="Helical" evidence="1">
    <location>
        <begin position="12"/>
        <end position="37"/>
    </location>
</feature>
<keyword evidence="3" id="KW-1185">Reference proteome</keyword>
<keyword evidence="1" id="KW-0812">Transmembrane</keyword>
<dbReference type="EMBL" id="JACHJB010000001">
    <property type="protein sequence ID" value="MBB6346230.1"/>
    <property type="molecule type" value="Genomic_DNA"/>
</dbReference>
<sequence length="157" mass="16422">MADEPAKPRRLTVYAEAAAVLALVVAVIGVVVAVFAFEHDKEVATGSPGATPVITVTQYVPSRDAQEPEKTSSSSPGFWGGVGVVVLTILTGLFSSFLVFMSWEELVISDFIVFLITVAIAGAHAFALSFLGITSVWAIILAIMFAAIGFVANVFAG</sequence>
<dbReference type="RefSeq" id="WP_185084056.1">
    <property type="nucleotide sequence ID" value="NZ_JACHJB010000001.1"/>
</dbReference>
<evidence type="ECO:0000313" key="2">
    <source>
        <dbReference type="EMBL" id="MBB6346230.1"/>
    </source>
</evidence>
<dbReference type="Proteomes" id="UP000583800">
    <property type="component" value="Unassembled WGS sequence"/>
</dbReference>
<evidence type="ECO:0000256" key="1">
    <source>
        <dbReference type="SAM" id="Phobius"/>
    </source>
</evidence>
<feature type="transmembrane region" description="Helical" evidence="1">
    <location>
        <begin position="137"/>
        <end position="156"/>
    </location>
</feature>
<keyword evidence="1" id="KW-0472">Membrane</keyword>
<proteinExistence type="predicted"/>
<gene>
    <name evidence="2" type="ORF">FHU36_002739</name>
</gene>
<dbReference type="AlphaFoldDB" id="A0A7X0C2D7"/>
<feature type="transmembrane region" description="Helical" evidence="1">
    <location>
        <begin position="112"/>
        <end position="131"/>
    </location>
</feature>
<accession>A0A7X0C2D7</accession>
<protein>
    <submittedName>
        <fullName evidence="2">Cytochrome c oxidase subunit IV</fullName>
    </submittedName>
</protein>
<comment type="caution">
    <text evidence="2">The sequence shown here is derived from an EMBL/GenBank/DDBJ whole genome shotgun (WGS) entry which is preliminary data.</text>
</comment>
<keyword evidence="1" id="KW-1133">Transmembrane helix</keyword>
<reference evidence="2 3" key="1">
    <citation type="submission" date="2020-08" db="EMBL/GenBank/DDBJ databases">
        <title>Sequencing the genomes of 1000 actinobacteria strains.</title>
        <authorList>
            <person name="Klenk H.-P."/>
        </authorList>
    </citation>
    <scope>NUCLEOTIDE SEQUENCE [LARGE SCALE GENOMIC DNA]</scope>
    <source>
        <strain evidence="2 3">DSM 45913</strain>
    </source>
</reference>
<feature type="transmembrane region" description="Helical" evidence="1">
    <location>
        <begin position="78"/>
        <end position="100"/>
    </location>
</feature>
<organism evidence="2 3">
    <name type="scientific">Nonomuraea muscovyensis</name>
    <dbReference type="NCBI Taxonomy" id="1124761"/>
    <lineage>
        <taxon>Bacteria</taxon>
        <taxon>Bacillati</taxon>
        <taxon>Actinomycetota</taxon>
        <taxon>Actinomycetes</taxon>
        <taxon>Streptosporangiales</taxon>
        <taxon>Streptosporangiaceae</taxon>
        <taxon>Nonomuraea</taxon>
    </lineage>
</organism>
<name>A0A7X0C2D7_9ACTN</name>
<evidence type="ECO:0000313" key="3">
    <source>
        <dbReference type="Proteomes" id="UP000583800"/>
    </source>
</evidence>